<dbReference type="SUPFAM" id="SSF55008">
    <property type="entry name" value="HMA, heavy metal-associated domain"/>
    <property type="match status" value="1"/>
</dbReference>
<dbReference type="InterPro" id="IPR027256">
    <property type="entry name" value="P-typ_ATPase_IB"/>
</dbReference>
<dbReference type="InterPro" id="IPR036163">
    <property type="entry name" value="HMA_dom_sf"/>
</dbReference>
<keyword evidence="5" id="KW-0597">Phosphoprotein</keyword>
<evidence type="ECO:0000256" key="2">
    <source>
        <dbReference type="ARBA" id="ARBA00006024"/>
    </source>
</evidence>
<feature type="transmembrane region" description="Helical" evidence="15">
    <location>
        <begin position="733"/>
        <end position="749"/>
    </location>
</feature>
<dbReference type="InterPro" id="IPR017969">
    <property type="entry name" value="Heavy-metal-associated_CS"/>
</dbReference>
<dbReference type="PROSITE" id="PS01047">
    <property type="entry name" value="HMA_1"/>
    <property type="match status" value="1"/>
</dbReference>
<feature type="transmembrane region" description="Helical" evidence="15">
    <location>
        <begin position="446"/>
        <end position="479"/>
    </location>
</feature>
<sequence length="779" mass="79726">MIVPARPIASEALSAAACAHCGAPLAPGQARFCCTGCEGAHALIAGLGLAAFYARRESEAGALRPEVTATSIDLVPFAAAGRDGTRRLELVVAGLTCGACVWLVEQALAREPDILSARASLSARRLTVTWRGEAGRANDIAALLARLGFRAAPFSPACLRATEDAEGRELTRALGIAAFGAMNVMLVSVAVWVGTDMGPALRHGLHWLAALIGMPIVLVAGMPFYRSAWVALRAGRPSMDMAVSLGVLATALMSLSETVFNGPYTYFDGATALLALLLAGRALDRGARRRARQSVAELLALQEGTIQRLLPDGRTEAVPAEHAAAGDRVLVAAGERLRLDGVAEGDTLLDAAATTGESLPRRFGAGEALPAGAVNMGAAFTMVVSAAAKDGSLAAMARLLERAEQARGRFVSIADRASRWYVPVVHVVAAATFALWWGALGAPWQVGLVNAVCVLLITCPCALALAVPAVQVVAVGALFRRGVLVTSATALERLASADHAVFDKTGTLTEGRPVLIPEGQDPAVLAQAASLARASRHPLAQALARAAPDAPALDGVHEVPGQGLVRGVARLGSPAFCGLPASVDGMTLAYRDGDAAPVVFRFADRLRADAPAAVAALAGLGLDAELLSGDGAGAVDAVARDAGIAGWRAGVDPAAKQARILALKAEGRRPLMVGDGINDAAALAAAHVSASPAGATDLAQTASDLVLQREGLAMLPGAIRIARRAQAIARQNIGFSLVYNVLAVPMAVAGFVTPLVAALVMASSSIIVVVNALRAGKEG</sequence>
<dbReference type="PRINTS" id="PR00119">
    <property type="entry name" value="CATATPASE"/>
</dbReference>
<dbReference type="Proteomes" id="UP000680815">
    <property type="component" value="Unassembled WGS sequence"/>
</dbReference>
<dbReference type="InterPro" id="IPR006121">
    <property type="entry name" value="HMA_dom"/>
</dbReference>
<dbReference type="InterPro" id="IPR023299">
    <property type="entry name" value="ATPase_P-typ_cyto_dom_N"/>
</dbReference>
<dbReference type="PROSITE" id="PS00154">
    <property type="entry name" value="ATPASE_E1_E2"/>
    <property type="match status" value="1"/>
</dbReference>
<evidence type="ECO:0000256" key="5">
    <source>
        <dbReference type="ARBA" id="ARBA00022553"/>
    </source>
</evidence>
<dbReference type="InterPro" id="IPR023214">
    <property type="entry name" value="HAD_sf"/>
</dbReference>
<keyword evidence="10" id="KW-0460">Magnesium</keyword>
<dbReference type="Gene3D" id="3.30.70.100">
    <property type="match status" value="1"/>
</dbReference>
<dbReference type="Gene3D" id="3.40.1110.10">
    <property type="entry name" value="Calcium-transporting ATPase, cytoplasmic domain N"/>
    <property type="match status" value="1"/>
</dbReference>
<dbReference type="InterPro" id="IPR036412">
    <property type="entry name" value="HAD-like_sf"/>
</dbReference>
<dbReference type="SUPFAM" id="SSF56784">
    <property type="entry name" value="HAD-like"/>
    <property type="match status" value="1"/>
</dbReference>
<dbReference type="InterPro" id="IPR023298">
    <property type="entry name" value="ATPase_P-typ_TM_dom_sf"/>
</dbReference>
<dbReference type="Gene3D" id="3.40.50.1000">
    <property type="entry name" value="HAD superfamily/HAD-like"/>
    <property type="match status" value="1"/>
</dbReference>
<evidence type="ECO:0000256" key="6">
    <source>
        <dbReference type="ARBA" id="ARBA00022692"/>
    </source>
</evidence>
<dbReference type="NCBIfam" id="TIGR01511">
    <property type="entry name" value="ATPase-IB1_Cu"/>
    <property type="match status" value="1"/>
</dbReference>
<dbReference type="PANTHER" id="PTHR43520">
    <property type="entry name" value="ATP7, ISOFORM B"/>
    <property type="match status" value="1"/>
</dbReference>
<evidence type="ECO:0000256" key="11">
    <source>
        <dbReference type="ARBA" id="ARBA00022967"/>
    </source>
</evidence>
<comment type="caution">
    <text evidence="17">The sequence shown here is derived from an EMBL/GenBank/DDBJ whole genome shotgun (WGS) entry which is preliminary data.</text>
</comment>
<dbReference type="InterPro" id="IPR008250">
    <property type="entry name" value="ATPase_P-typ_transduc_dom_A_sf"/>
</dbReference>
<evidence type="ECO:0000256" key="8">
    <source>
        <dbReference type="ARBA" id="ARBA00022741"/>
    </source>
</evidence>
<dbReference type="Pfam" id="PF00122">
    <property type="entry name" value="E1-E2_ATPase"/>
    <property type="match status" value="1"/>
</dbReference>
<evidence type="ECO:0000259" key="16">
    <source>
        <dbReference type="PROSITE" id="PS50846"/>
    </source>
</evidence>
<keyword evidence="12 15" id="KW-1133">Transmembrane helix</keyword>
<keyword evidence="6 15" id="KW-0812">Transmembrane</keyword>
<dbReference type="Pfam" id="PF00403">
    <property type="entry name" value="HMA"/>
    <property type="match status" value="1"/>
</dbReference>
<keyword evidence="8 15" id="KW-0547">Nucleotide-binding</keyword>
<dbReference type="PANTHER" id="PTHR43520:SF5">
    <property type="entry name" value="CATION-TRANSPORTING P-TYPE ATPASE-RELATED"/>
    <property type="match status" value="1"/>
</dbReference>
<keyword evidence="14 15" id="KW-0472">Membrane</keyword>
<dbReference type="EMBL" id="JAGIYZ010000011">
    <property type="protein sequence ID" value="MBP0464728.1"/>
    <property type="molecule type" value="Genomic_DNA"/>
</dbReference>
<dbReference type="Gene3D" id="2.70.150.10">
    <property type="entry name" value="Calcium-transporting ATPase, cytoplasmic transduction domain A"/>
    <property type="match status" value="1"/>
</dbReference>
<comment type="similarity">
    <text evidence="2 15">Belongs to the cation transport ATPase (P-type) (TC 3.A.3) family. Type IB subfamily.</text>
</comment>
<protein>
    <submittedName>
        <fullName evidence="17">Heavy metal translocating P-type ATPase</fullName>
    </submittedName>
</protein>
<keyword evidence="11" id="KW-1278">Translocase</keyword>
<dbReference type="NCBIfam" id="TIGR01525">
    <property type="entry name" value="ATPase-IB_hvy"/>
    <property type="match status" value="1"/>
</dbReference>
<feature type="transmembrane region" description="Helical" evidence="15">
    <location>
        <begin position="237"/>
        <end position="254"/>
    </location>
</feature>
<evidence type="ECO:0000256" key="15">
    <source>
        <dbReference type="RuleBase" id="RU362081"/>
    </source>
</evidence>
<evidence type="ECO:0000256" key="7">
    <source>
        <dbReference type="ARBA" id="ARBA00022723"/>
    </source>
</evidence>
<evidence type="ECO:0000256" key="14">
    <source>
        <dbReference type="ARBA" id="ARBA00023136"/>
    </source>
</evidence>
<feature type="transmembrane region" description="Helical" evidence="15">
    <location>
        <begin position="266"/>
        <end position="283"/>
    </location>
</feature>
<keyword evidence="18" id="KW-1185">Reference proteome</keyword>
<evidence type="ECO:0000256" key="4">
    <source>
        <dbReference type="ARBA" id="ARBA00022475"/>
    </source>
</evidence>
<dbReference type="PROSITE" id="PS50846">
    <property type="entry name" value="HMA_2"/>
    <property type="match status" value="1"/>
</dbReference>
<dbReference type="NCBIfam" id="TIGR01494">
    <property type="entry name" value="ATPase_P-type"/>
    <property type="match status" value="2"/>
</dbReference>
<evidence type="ECO:0000313" key="18">
    <source>
        <dbReference type="Proteomes" id="UP000680815"/>
    </source>
</evidence>
<dbReference type="SUPFAM" id="SSF81665">
    <property type="entry name" value="Calcium ATPase, transmembrane domain M"/>
    <property type="match status" value="1"/>
</dbReference>
<feature type="domain" description="HMA" evidence="16">
    <location>
        <begin position="86"/>
        <end position="152"/>
    </location>
</feature>
<evidence type="ECO:0000256" key="9">
    <source>
        <dbReference type="ARBA" id="ARBA00022840"/>
    </source>
</evidence>
<dbReference type="InterPro" id="IPR059000">
    <property type="entry name" value="ATPase_P-type_domA"/>
</dbReference>
<dbReference type="CDD" id="cd00371">
    <property type="entry name" value="HMA"/>
    <property type="match status" value="1"/>
</dbReference>
<keyword evidence="13" id="KW-0406">Ion transport</keyword>
<evidence type="ECO:0000256" key="1">
    <source>
        <dbReference type="ARBA" id="ARBA00004651"/>
    </source>
</evidence>
<keyword evidence="7 15" id="KW-0479">Metal-binding</keyword>
<dbReference type="Pfam" id="PF00702">
    <property type="entry name" value="Hydrolase"/>
    <property type="match status" value="1"/>
</dbReference>
<evidence type="ECO:0000313" key="17">
    <source>
        <dbReference type="EMBL" id="MBP0464728.1"/>
    </source>
</evidence>
<feature type="transmembrane region" description="Helical" evidence="15">
    <location>
        <begin position="755"/>
        <end position="773"/>
    </location>
</feature>
<reference evidence="17 18" key="1">
    <citation type="submission" date="2021-03" db="EMBL/GenBank/DDBJ databases">
        <authorList>
            <person name="So Y."/>
        </authorList>
    </citation>
    <scope>NUCLEOTIDE SEQUENCE [LARGE SCALE GENOMIC DNA]</scope>
    <source>
        <strain evidence="17 18">PWR1</strain>
    </source>
</reference>
<keyword evidence="9 15" id="KW-0067">ATP-binding</keyword>
<dbReference type="InterPro" id="IPR018303">
    <property type="entry name" value="ATPase_P-typ_P_site"/>
</dbReference>
<evidence type="ECO:0000256" key="13">
    <source>
        <dbReference type="ARBA" id="ARBA00023065"/>
    </source>
</evidence>
<feature type="transmembrane region" description="Helical" evidence="15">
    <location>
        <begin position="420"/>
        <end position="440"/>
    </location>
</feature>
<evidence type="ECO:0000256" key="10">
    <source>
        <dbReference type="ARBA" id="ARBA00022842"/>
    </source>
</evidence>
<evidence type="ECO:0000256" key="12">
    <source>
        <dbReference type="ARBA" id="ARBA00022989"/>
    </source>
</evidence>
<organism evidence="17 18">
    <name type="scientific">Roseomonas nitratireducens</name>
    <dbReference type="NCBI Taxonomy" id="2820810"/>
    <lineage>
        <taxon>Bacteria</taxon>
        <taxon>Pseudomonadati</taxon>
        <taxon>Pseudomonadota</taxon>
        <taxon>Alphaproteobacteria</taxon>
        <taxon>Acetobacterales</taxon>
        <taxon>Roseomonadaceae</taxon>
        <taxon>Roseomonas</taxon>
    </lineage>
</organism>
<feature type="transmembrane region" description="Helical" evidence="15">
    <location>
        <begin position="173"/>
        <end position="193"/>
    </location>
</feature>
<accession>A0ABS4AV63</accession>
<comment type="subcellular location">
    <subcellularLocation>
        <location evidence="1">Cell membrane</location>
        <topology evidence="1">Multi-pass membrane protein</topology>
    </subcellularLocation>
</comment>
<feature type="transmembrane region" description="Helical" evidence="15">
    <location>
        <begin position="205"/>
        <end position="225"/>
    </location>
</feature>
<keyword evidence="4 15" id="KW-1003">Cell membrane</keyword>
<keyword evidence="3" id="KW-0813">Transport</keyword>
<gene>
    <name evidence="17" type="ORF">J5Y09_12480</name>
</gene>
<dbReference type="SUPFAM" id="SSF81653">
    <property type="entry name" value="Calcium ATPase, transduction domain A"/>
    <property type="match status" value="1"/>
</dbReference>
<proteinExistence type="inferred from homology"/>
<dbReference type="InterPro" id="IPR001757">
    <property type="entry name" value="P_typ_ATPase"/>
</dbReference>
<evidence type="ECO:0000256" key="3">
    <source>
        <dbReference type="ARBA" id="ARBA00022448"/>
    </source>
</evidence>
<name>A0ABS4AV63_9PROT</name>